<reference evidence="4 5" key="1">
    <citation type="submission" date="2020-04" db="EMBL/GenBank/DDBJ databases">
        <title>Donghicola sp., a member of the Rhodobacteraceae family isolated from mangrove forest in Thailand.</title>
        <authorList>
            <person name="Charoenyingcharoen P."/>
            <person name="Yukphan P."/>
        </authorList>
    </citation>
    <scope>NUCLEOTIDE SEQUENCE [LARGE SCALE GENOMIC DNA]</scope>
    <source>
        <strain evidence="2 5">B5-SW-15</strain>
        <strain evidence="3 4">C2-DW-16</strain>
    </source>
</reference>
<evidence type="ECO:0000256" key="1">
    <source>
        <dbReference type="SAM" id="Phobius"/>
    </source>
</evidence>
<protein>
    <recommendedName>
        <fullName evidence="6">Aspartate carbamoyltransferase catalytic subunit</fullName>
    </recommendedName>
</protein>
<evidence type="ECO:0008006" key="6">
    <source>
        <dbReference type="Google" id="ProtNLM"/>
    </source>
</evidence>
<evidence type="ECO:0000313" key="5">
    <source>
        <dbReference type="Proteomes" id="UP000592216"/>
    </source>
</evidence>
<sequence>MTRTLHIKQNEAGAVRVFALSMDAAEVQPYLENNALVAGLLGLDLIDPQYIEVFPISDLEGFGLVSYLSEGQGIPEDMLAPDRARLAALDGHVLIVMSAAFAGRAHDLTLDPRLTLIGEYTEETPPVVFDTLPKESSAGVLTGVDTGPVAQRRKFPTIIALILLAVLIALALWLAA</sequence>
<name>A0A850Q7B4_9RHOB</name>
<comment type="caution">
    <text evidence="2">The sequence shown here is derived from an EMBL/GenBank/DDBJ whole genome shotgun (WGS) entry which is preliminary data.</text>
</comment>
<gene>
    <name evidence="3" type="ORF">HJ526_03835</name>
    <name evidence="2" type="ORF">HJ536_00740</name>
</gene>
<proteinExistence type="predicted"/>
<keyword evidence="1" id="KW-0472">Membrane</keyword>
<dbReference type="AlphaFoldDB" id="A0A850Q7B4"/>
<dbReference type="EMBL" id="JABCJD010000001">
    <property type="protein sequence ID" value="NVO26540.1"/>
    <property type="molecule type" value="Genomic_DNA"/>
</dbReference>
<keyword evidence="1" id="KW-0812">Transmembrane</keyword>
<feature type="transmembrane region" description="Helical" evidence="1">
    <location>
        <begin position="155"/>
        <end position="175"/>
    </location>
</feature>
<dbReference type="EMBL" id="JABCJE010000001">
    <property type="protein sequence ID" value="NVO21871.1"/>
    <property type="molecule type" value="Genomic_DNA"/>
</dbReference>
<organism evidence="2 5">
    <name type="scientific">Donghicola mangrovi</name>
    <dbReference type="NCBI Taxonomy" id="2729614"/>
    <lineage>
        <taxon>Bacteria</taxon>
        <taxon>Pseudomonadati</taxon>
        <taxon>Pseudomonadota</taxon>
        <taxon>Alphaproteobacteria</taxon>
        <taxon>Rhodobacterales</taxon>
        <taxon>Roseobacteraceae</taxon>
        <taxon>Donghicola</taxon>
    </lineage>
</organism>
<evidence type="ECO:0000313" key="4">
    <source>
        <dbReference type="Proteomes" id="UP000523601"/>
    </source>
</evidence>
<accession>A0A850Q7B4</accession>
<dbReference type="Proteomes" id="UP000523601">
    <property type="component" value="Unassembled WGS sequence"/>
</dbReference>
<evidence type="ECO:0000313" key="3">
    <source>
        <dbReference type="EMBL" id="NVO26540.1"/>
    </source>
</evidence>
<dbReference type="Proteomes" id="UP000592216">
    <property type="component" value="Unassembled WGS sequence"/>
</dbReference>
<dbReference type="RefSeq" id="WP_176852917.1">
    <property type="nucleotide sequence ID" value="NZ_JABCJD010000001.1"/>
</dbReference>
<keyword evidence="4" id="KW-1185">Reference proteome</keyword>
<evidence type="ECO:0000313" key="2">
    <source>
        <dbReference type="EMBL" id="NVO21871.1"/>
    </source>
</evidence>
<keyword evidence="1" id="KW-1133">Transmembrane helix</keyword>